<dbReference type="EMBL" id="OU898278">
    <property type="protein sequence ID" value="CAG9832059.1"/>
    <property type="molecule type" value="Genomic_DNA"/>
</dbReference>
<dbReference type="OrthoDB" id="410404at2759"/>
<dbReference type="PANTHER" id="PTHR47027">
    <property type="entry name" value="REVERSE TRANSCRIPTASE DOMAIN-CONTAINING PROTEIN"/>
    <property type="match status" value="1"/>
</dbReference>
<dbReference type="AlphaFoldDB" id="A0A9N9XAZ4"/>
<proteinExistence type="predicted"/>
<gene>
    <name evidence="1" type="ORF">DIABBA_LOCUS5596</name>
</gene>
<sequence>MEVSNYIQAAQPEDLTIRTYTFKGLREFIYLGLQVNQNYVVSAEINRRIHLANRAYYGLKKKLTTTLVTKRTKLVIYRTLIKPILTYASETWTMTKSDEQCLRCFECKILRHICGGVQEGRL</sequence>
<name>A0A9N9XAZ4_DIABA</name>
<protein>
    <submittedName>
        <fullName evidence="1">Uncharacterized protein</fullName>
    </submittedName>
</protein>
<evidence type="ECO:0000313" key="1">
    <source>
        <dbReference type="EMBL" id="CAG9832059.1"/>
    </source>
</evidence>
<reference evidence="1" key="1">
    <citation type="submission" date="2022-01" db="EMBL/GenBank/DDBJ databases">
        <authorList>
            <person name="King R."/>
        </authorList>
    </citation>
    <scope>NUCLEOTIDE SEQUENCE</scope>
</reference>
<keyword evidence="2" id="KW-1185">Reference proteome</keyword>
<evidence type="ECO:0000313" key="2">
    <source>
        <dbReference type="Proteomes" id="UP001153709"/>
    </source>
</evidence>
<dbReference type="Proteomes" id="UP001153709">
    <property type="component" value="Chromosome 3"/>
</dbReference>
<dbReference type="PANTHER" id="PTHR47027:SF29">
    <property type="entry name" value="C2H2-TYPE DOMAIN-CONTAINING PROTEIN"/>
    <property type="match status" value="1"/>
</dbReference>
<accession>A0A9N9XAZ4</accession>
<organism evidence="1 2">
    <name type="scientific">Diabrotica balteata</name>
    <name type="common">Banded cucumber beetle</name>
    <dbReference type="NCBI Taxonomy" id="107213"/>
    <lineage>
        <taxon>Eukaryota</taxon>
        <taxon>Metazoa</taxon>
        <taxon>Ecdysozoa</taxon>
        <taxon>Arthropoda</taxon>
        <taxon>Hexapoda</taxon>
        <taxon>Insecta</taxon>
        <taxon>Pterygota</taxon>
        <taxon>Neoptera</taxon>
        <taxon>Endopterygota</taxon>
        <taxon>Coleoptera</taxon>
        <taxon>Polyphaga</taxon>
        <taxon>Cucujiformia</taxon>
        <taxon>Chrysomeloidea</taxon>
        <taxon>Chrysomelidae</taxon>
        <taxon>Galerucinae</taxon>
        <taxon>Diabroticina</taxon>
        <taxon>Diabroticites</taxon>
        <taxon>Diabrotica</taxon>
    </lineage>
</organism>